<dbReference type="PANTHER" id="PTHR46889">
    <property type="entry name" value="TRANSPOSASE INSF FOR INSERTION SEQUENCE IS3B-RELATED"/>
    <property type="match status" value="1"/>
</dbReference>
<dbReference type="InterPro" id="IPR001584">
    <property type="entry name" value="Integrase_cat-core"/>
</dbReference>
<dbReference type="Proteomes" id="UP000053797">
    <property type="component" value="Unassembled WGS sequence"/>
</dbReference>
<dbReference type="Pfam" id="PF13333">
    <property type="entry name" value="rve_2"/>
    <property type="match status" value="1"/>
</dbReference>
<dbReference type="InterPro" id="IPR012337">
    <property type="entry name" value="RNaseH-like_sf"/>
</dbReference>
<comment type="caution">
    <text evidence="2">The sequence shown here is derived from an EMBL/GenBank/DDBJ whole genome shotgun (WGS) entry which is preliminary data.</text>
</comment>
<protein>
    <submittedName>
        <fullName evidence="2">Transposase</fullName>
    </submittedName>
</protein>
<dbReference type="SUPFAM" id="SSF53098">
    <property type="entry name" value="Ribonuclease H-like"/>
    <property type="match status" value="1"/>
</dbReference>
<dbReference type="PANTHER" id="PTHR46889:SF4">
    <property type="entry name" value="TRANSPOSASE INSO FOR INSERTION SEQUENCE ELEMENT IS911B-RELATED"/>
    <property type="match status" value="1"/>
</dbReference>
<dbReference type="InterPro" id="IPR048020">
    <property type="entry name" value="Transpos_IS3"/>
</dbReference>
<name>A0A0V8GC31_9BACL</name>
<dbReference type="EMBL" id="LNQL01000007">
    <property type="protein sequence ID" value="KSU47722.1"/>
    <property type="molecule type" value="Genomic_DNA"/>
</dbReference>
<evidence type="ECO:0000313" key="3">
    <source>
        <dbReference type="Proteomes" id="UP000053797"/>
    </source>
</evidence>
<dbReference type="NCBIfam" id="NF033516">
    <property type="entry name" value="transpos_IS3"/>
    <property type="match status" value="1"/>
</dbReference>
<reference evidence="2 3" key="1">
    <citation type="journal article" date="2015" name="Int. J. Syst. Evol. Microbiol.">
        <title>Exiguobacterium enclense sp. nov., isolated from sediment.</title>
        <authorList>
            <person name="Dastager S.G."/>
            <person name="Mawlankar R."/>
            <person name="Sonalkar V.V."/>
            <person name="Thorat M.N."/>
            <person name="Mual P."/>
            <person name="Verma A."/>
            <person name="Krishnamurthi S."/>
            <person name="Tang S.K."/>
            <person name="Li W.J."/>
        </authorList>
    </citation>
    <scope>NUCLEOTIDE SEQUENCE [LARGE SCALE GENOMIC DNA]</scope>
    <source>
        <strain evidence="2 3">NIO-1109</strain>
    </source>
</reference>
<dbReference type="Gene3D" id="3.30.420.10">
    <property type="entry name" value="Ribonuclease H-like superfamily/Ribonuclease H"/>
    <property type="match status" value="1"/>
</dbReference>
<sequence length="220" mass="26204">MEAFAILGFPINYKRILRLMRKYNIMTKIRRMNFYRKFSWAAHEHRVVPNRLNREFWQSEPVKVFVTGITYLLITSGENVYMSCVKDVATREIVAYKLFRMDLVFQTMTKLEEHLQEKRHPEAMIHSDQGFHYIHPDYQRLVGNLGLIQSVSRRDNCLDNAPIESFFGHLKDYVANRSCGLIEEVREMVGDYISYYNCKRGQWNLKKMPPKQYRDHLIAA</sequence>
<dbReference type="InterPro" id="IPR050900">
    <property type="entry name" value="Transposase_IS3/IS150/IS904"/>
</dbReference>
<dbReference type="AlphaFoldDB" id="A0A0V8GC31"/>
<evidence type="ECO:0000259" key="1">
    <source>
        <dbReference type="PROSITE" id="PS50994"/>
    </source>
</evidence>
<dbReference type="PROSITE" id="PS50994">
    <property type="entry name" value="INTEGRASE"/>
    <property type="match status" value="1"/>
</dbReference>
<feature type="domain" description="Integrase catalytic" evidence="1">
    <location>
        <begin position="45"/>
        <end position="218"/>
    </location>
</feature>
<proteinExistence type="predicted"/>
<gene>
    <name evidence="2" type="ORF">AS033_15835</name>
</gene>
<dbReference type="GO" id="GO:0003676">
    <property type="term" value="F:nucleic acid binding"/>
    <property type="evidence" value="ECO:0007669"/>
    <property type="project" value="InterPro"/>
</dbReference>
<dbReference type="Pfam" id="PF00665">
    <property type="entry name" value="rve"/>
    <property type="match status" value="1"/>
</dbReference>
<accession>A0A0V8GC31</accession>
<dbReference type="GO" id="GO:0015074">
    <property type="term" value="P:DNA integration"/>
    <property type="evidence" value="ECO:0007669"/>
    <property type="project" value="InterPro"/>
</dbReference>
<dbReference type="RefSeq" id="WP_058266072.1">
    <property type="nucleotide sequence ID" value="NZ_FMYN01000007.1"/>
</dbReference>
<dbReference type="InterPro" id="IPR036397">
    <property type="entry name" value="RNaseH_sf"/>
</dbReference>
<evidence type="ECO:0000313" key="2">
    <source>
        <dbReference type="EMBL" id="KSU47722.1"/>
    </source>
</evidence>
<organism evidence="2 3">
    <name type="scientific">Exiguobacterium indicum</name>
    <dbReference type="NCBI Taxonomy" id="296995"/>
    <lineage>
        <taxon>Bacteria</taxon>
        <taxon>Bacillati</taxon>
        <taxon>Bacillota</taxon>
        <taxon>Bacilli</taxon>
        <taxon>Bacillales</taxon>
        <taxon>Bacillales Family XII. Incertae Sedis</taxon>
        <taxon>Exiguobacterium</taxon>
    </lineage>
</organism>